<evidence type="ECO:0000313" key="1">
    <source>
        <dbReference type="EMBL" id="RMA76260.1"/>
    </source>
</evidence>
<dbReference type="Proteomes" id="UP000280368">
    <property type="component" value="Unassembled WGS sequence"/>
</dbReference>
<evidence type="ECO:0000313" key="2">
    <source>
        <dbReference type="Proteomes" id="UP000280368"/>
    </source>
</evidence>
<proteinExistence type="predicted"/>
<gene>
    <name evidence="1" type="ORF">BC961_1988</name>
</gene>
<sequence length="47" mass="5332">MAKIYSKKSLVSQTMKPSEETLSFLLNYSKALSIVRIKNVDIEIISN</sequence>
<comment type="caution">
    <text evidence="1">The sequence shown here is derived from an EMBL/GenBank/DDBJ whole genome shotgun (WGS) entry which is preliminary data.</text>
</comment>
<accession>A0A3L9ZV70</accession>
<dbReference type="EMBL" id="REFH01000009">
    <property type="protein sequence ID" value="RMA76260.1"/>
    <property type="molecule type" value="Genomic_DNA"/>
</dbReference>
<dbReference type="AlphaFoldDB" id="A0A3L9ZV70"/>
<keyword evidence="2" id="KW-1185">Reference proteome</keyword>
<protein>
    <submittedName>
        <fullName evidence="1">Uncharacterized protein</fullName>
    </submittedName>
</protein>
<organism evidence="1 2">
    <name type="scientific">Flavobacterium weaverense</name>
    <dbReference type="NCBI Taxonomy" id="271156"/>
    <lineage>
        <taxon>Bacteria</taxon>
        <taxon>Pseudomonadati</taxon>
        <taxon>Bacteroidota</taxon>
        <taxon>Flavobacteriia</taxon>
        <taxon>Flavobacteriales</taxon>
        <taxon>Flavobacteriaceae</taxon>
        <taxon>Flavobacterium</taxon>
    </lineage>
</organism>
<name>A0A3L9ZV70_9FLAO</name>
<reference evidence="1 2" key="1">
    <citation type="submission" date="2018-10" db="EMBL/GenBank/DDBJ databases">
        <title>Genomic Encyclopedia of Archaeal and Bacterial Type Strains, Phase II (KMG-II): from individual species to whole genera.</title>
        <authorList>
            <person name="Goeker M."/>
        </authorList>
    </citation>
    <scope>NUCLEOTIDE SEQUENCE [LARGE SCALE GENOMIC DNA]</scope>
    <source>
        <strain evidence="1 2">DSM 19727</strain>
    </source>
</reference>
<dbReference type="RefSeq" id="WP_170151304.1">
    <property type="nucleotide sequence ID" value="NZ_CBCSGA010000009.1"/>
</dbReference>